<gene>
    <name evidence="2" type="ORF">A4A58_26500</name>
</gene>
<dbReference type="RefSeq" id="WP_068732248.1">
    <property type="nucleotide sequence ID" value="NZ_LVYV01000009.1"/>
</dbReference>
<reference evidence="2 3" key="1">
    <citation type="submission" date="2016-03" db="EMBL/GenBank/DDBJ databases">
        <title>Microsymbionts genomes from the relict species Vavilovia formosa (Stev.) Fed.</title>
        <authorList>
            <person name="Kopat V."/>
            <person name="Chirak E."/>
            <person name="Kimeklis A."/>
            <person name="Andronov E."/>
        </authorList>
    </citation>
    <scope>NUCLEOTIDE SEQUENCE [LARGE SCALE GENOMIC DNA]</scope>
    <source>
        <strain evidence="2 3">Vaf07</strain>
    </source>
</reference>
<protein>
    <submittedName>
        <fullName evidence="2">Uncharacterized protein</fullName>
    </submittedName>
</protein>
<dbReference type="OrthoDB" id="8856615at2"/>
<dbReference type="Proteomes" id="UP000076574">
    <property type="component" value="Unassembled WGS sequence"/>
</dbReference>
<sequence length="78" mass="8307">MNDPTDVNASNGAGIAYLAMPENVLLITPAWVPFARELIIASGVIEIAASLALVIPARLRWWAGAINWPEPHKDATGS</sequence>
<evidence type="ECO:0000313" key="2">
    <source>
        <dbReference type="EMBL" id="KZD23668.1"/>
    </source>
</evidence>
<organism evidence="2 3">
    <name type="scientific">Tardiphaga robiniae</name>
    <dbReference type="NCBI Taxonomy" id="943830"/>
    <lineage>
        <taxon>Bacteria</taxon>
        <taxon>Pseudomonadati</taxon>
        <taxon>Pseudomonadota</taxon>
        <taxon>Alphaproteobacteria</taxon>
        <taxon>Hyphomicrobiales</taxon>
        <taxon>Nitrobacteraceae</taxon>
        <taxon>Tardiphaga</taxon>
    </lineage>
</organism>
<accession>A0A163ZNB0</accession>
<dbReference type="STRING" id="943830.A4A58_26500"/>
<comment type="caution">
    <text evidence="2">The sequence shown here is derived from an EMBL/GenBank/DDBJ whole genome shotgun (WGS) entry which is preliminary data.</text>
</comment>
<proteinExistence type="predicted"/>
<keyword evidence="1" id="KW-1133">Transmembrane helix</keyword>
<evidence type="ECO:0000256" key="1">
    <source>
        <dbReference type="SAM" id="Phobius"/>
    </source>
</evidence>
<dbReference type="AlphaFoldDB" id="A0A163ZNB0"/>
<keyword evidence="1" id="KW-0472">Membrane</keyword>
<dbReference type="EMBL" id="LVYV01000009">
    <property type="protein sequence ID" value="KZD23668.1"/>
    <property type="molecule type" value="Genomic_DNA"/>
</dbReference>
<feature type="transmembrane region" description="Helical" evidence="1">
    <location>
        <begin position="38"/>
        <end position="57"/>
    </location>
</feature>
<evidence type="ECO:0000313" key="3">
    <source>
        <dbReference type="Proteomes" id="UP000076574"/>
    </source>
</evidence>
<keyword evidence="3" id="KW-1185">Reference proteome</keyword>
<keyword evidence="1" id="KW-0812">Transmembrane</keyword>
<name>A0A163ZNB0_9BRAD</name>